<evidence type="ECO:0000256" key="5">
    <source>
        <dbReference type="ARBA" id="ARBA00023136"/>
    </source>
</evidence>
<feature type="transmembrane region" description="Helical" evidence="6">
    <location>
        <begin position="192"/>
        <end position="209"/>
    </location>
</feature>
<keyword evidence="3 6" id="KW-0812">Transmembrane</keyword>
<organism evidence="7 8">
    <name type="scientific">Thalassotalea mangrovi</name>
    <dbReference type="NCBI Taxonomy" id="2572245"/>
    <lineage>
        <taxon>Bacteria</taxon>
        <taxon>Pseudomonadati</taxon>
        <taxon>Pseudomonadota</taxon>
        <taxon>Gammaproteobacteria</taxon>
        <taxon>Alteromonadales</taxon>
        <taxon>Colwelliaceae</taxon>
        <taxon>Thalassotalea</taxon>
    </lineage>
</organism>
<dbReference type="GO" id="GO:0015171">
    <property type="term" value="F:amino acid transmembrane transporter activity"/>
    <property type="evidence" value="ECO:0007669"/>
    <property type="project" value="TreeGrafter"/>
</dbReference>
<reference evidence="7 8" key="1">
    <citation type="submission" date="2019-04" db="EMBL/GenBank/DDBJ databases">
        <title>Thalassotalea guangxiensis sp. nov., isolated from sediment of the coastal wetland.</title>
        <authorList>
            <person name="Zheng S."/>
            <person name="Zhang D."/>
        </authorList>
    </citation>
    <scope>NUCLEOTIDE SEQUENCE [LARGE SCALE GENOMIC DNA]</scope>
    <source>
        <strain evidence="7 8">ZS-4</strain>
    </source>
</reference>
<feature type="transmembrane region" description="Helical" evidence="6">
    <location>
        <begin position="151"/>
        <end position="172"/>
    </location>
</feature>
<dbReference type="AlphaFoldDB" id="A0A4U1B1U9"/>
<accession>A0A4U1B1U9</accession>
<proteinExistence type="predicted"/>
<evidence type="ECO:0000256" key="2">
    <source>
        <dbReference type="ARBA" id="ARBA00022475"/>
    </source>
</evidence>
<dbReference type="Pfam" id="PF01810">
    <property type="entry name" value="LysE"/>
    <property type="match status" value="1"/>
</dbReference>
<dbReference type="GO" id="GO:0033228">
    <property type="term" value="P:cysteine export across plasma membrane"/>
    <property type="evidence" value="ECO:0007669"/>
    <property type="project" value="TreeGrafter"/>
</dbReference>
<gene>
    <name evidence="7" type="ORF">E8M12_15755</name>
</gene>
<evidence type="ECO:0000256" key="3">
    <source>
        <dbReference type="ARBA" id="ARBA00022692"/>
    </source>
</evidence>
<evidence type="ECO:0000256" key="4">
    <source>
        <dbReference type="ARBA" id="ARBA00022989"/>
    </source>
</evidence>
<feature type="transmembrane region" description="Helical" evidence="6">
    <location>
        <begin position="44"/>
        <end position="62"/>
    </location>
</feature>
<dbReference type="PANTHER" id="PTHR30086">
    <property type="entry name" value="ARGININE EXPORTER PROTEIN ARGO"/>
    <property type="match status" value="1"/>
</dbReference>
<name>A0A4U1B1U9_9GAMM</name>
<comment type="subcellular location">
    <subcellularLocation>
        <location evidence="1">Cell membrane</location>
        <topology evidence="1">Multi-pass membrane protein</topology>
    </subcellularLocation>
</comment>
<keyword evidence="2" id="KW-1003">Cell membrane</keyword>
<protein>
    <submittedName>
        <fullName evidence="7">LysE family translocator</fullName>
    </submittedName>
</protein>
<dbReference type="EMBL" id="SWDB01000041">
    <property type="protein sequence ID" value="TKB43207.1"/>
    <property type="molecule type" value="Genomic_DNA"/>
</dbReference>
<dbReference type="GO" id="GO:0005886">
    <property type="term" value="C:plasma membrane"/>
    <property type="evidence" value="ECO:0007669"/>
    <property type="project" value="UniProtKB-SubCell"/>
</dbReference>
<comment type="caution">
    <text evidence="7">The sequence shown here is derived from an EMBL/GenBank/DDBJ whole genome shotgun (WGS) entry which is preliminary data.</text>
</comment>
<keyword evidence="4 6" id="KW-1133">Transmembrane helix</keyword>
<evidence type="ECO:0000313" key="7">
    <source>
        <dbReference type="EMBL" id="TKB43207.1"/>
    </source>
</evidence>
<keyword evidence="8" id="KW-1185">Reference proteome</keyword>
<sequence>MSVEMYAALALFCLVSSITPGPNNLMLMSSGATFGFRRTIPHLLGVAIGFVVMVILVGIGLTQLFDLFPVSYQILKVISVAYLLFLAYKIAHSSDAVKNNANTIAEQDEGDENNQPTPISFWQAVAFQWVNPKAWTMALTAISVYAPSQQFAAVLVVAGIFGMINLPSISAWTMLGQELQRVLTSQRRLQRFNWTMATLLVLSLYPVVFI</sequence>
<dbReference type="RefSeq" id="WP_136737227.1">
    <property type="nucleotide sequence ID" value="NZ_SWDB01000041.1"/>
</dbReference>
<dbReference type="Proteomes" id="UP000307999">
    <property type="component" value="Unassembled WGS sequence"/>
</dbReference>
<dbReference type="OrthoDB" id="9812084at2"/>
<keyword evidence="5 6" id="KW-0472">Membrane</keyword>
<evidence type="ECO:0000256" key="1">
    <source>
        <dbReference type="ARBA" id="ARBA00004651"/>
    </source>
</evidence>
<dbReference type="PANTHER" id="PTHR30086:SF20">
    <property type="entry name" value="ARGININE EXPORTER PROTEIN ARGO-RELATED"/>
    <property type="match status" value="1"/>
</dbReference>
<dbReference type="InterPro" id="IPR001123">
    <property type="entry name" value="LeuE-type"/>
</dbReference>
<evidence type="ECO:0000313" key="8">
    <source>
        <dbReference type="Proteomes" id="UP000307999"/>
    </source>
</evidence>
<evidence type="ECO:0000256" key="6">
    <source>
        <dbReference type="SAM" id="Phobius"/>
    </source>
</evidence>